<gene>
    <name evidence="1" type="ORF">L2E82_06747</name>
</gene>
<dbReference type="EMBL" id="CM042009">
    <property type="protein sequence ID" value="KAI3792856.1"/>
    <property type="molecule type" value="Genomic_DNA"/>
</dbReference>
<accession>A0ACB9HBZ7</accession>
<dbReference type="Proteomes" id="UP001055811">
    <property type="component" value="Linkage Group LG01"/>
</dbReference>
<sequence>MWTLLEISMSTRTLHGLMGPVRGPILCTHTPIPKSDRPQQRRLPTTPFQPARSVSASIPFMSFDIGSSPASISFSSPQFGSTIGGGGSSANFDNEPPLLEELGINTKQIWNKTASILNPFRVKSIESV</sequence>
<keyword evidence="2" id="KW-1185">Reference proteome</keyword>
<organism evidence="1 2">
    <name type="scientific">Cichorium intybus</name>
    <name type="common">Chicory</name>
    <dbReference type="NCBI Taxonomy" id="13427"/>
    <lineage>
        <taxon>Eukaryota</taxon>
        <taxon>Viridiplantae</taxon>
        <taxon>Streptophyta</taxon>
        <taxon>Embryophyta</taxon>
        <taxon>Tracheophyta</taxon>
        <taxon>Spermatophyta</taxon>
        <taxon>Magnoliopsida</taxon>
        <taxon>eudicotyledons</taxon>
        <taxon>Gunneridae</taxon>
        <taxon>Pentapetalae</taxon>
        <taxon>asterids</taxon>
        <taxon>campanulids</taxon>
        <taxon>Asterales</taxon>
        <taxon>Asteraceae</taxon>
        <taxon>Cichorioideae</taxon>
        <taxon>Cichorieae</taxon>
        <taxon>Cichoriinae</taxon>
        <taxon>Cichorium</taxon>
    </lineage>
</organism>
<evidence type="ECO:0000313" key="2">
    <source>
        <dbReference type="Proteomes" id="UP001055811"/>
    </source>
</evidence>
<comment type="caution">
    <text evidence="1">The sequence shown here is derived from an EMBL/GenBank/DDBJ whole genome shotgun (WGS) entry which is preliminary data.</text>
</comment>
<name>A0ACB9HBZ7_CICIN</name>
<reference evidence="1 2" key="2">
    <citation type="journal article" date="2022" name="Mol. Ecol. Resour.">
        <title>The genomes of chicory, endive, great burdock and yacon provide insights into Asteraceae paleo-polyploidization history and plant inulin production.</title>
        <authorList>
            <person name="Fan W."/>
            <person name="Wang S."/>
            <person name="Wang H."/>
            <person name="Wang A."/>
            <person name="Jiang F."/>
            <person name="Liu H."/>
            <person name="Zhao H."/>
            <person name="Xu D."/>
            <person name="Zhang Y."/>
        </authorList>
    </citation>
    <scope>NUCLEOTIDE SEQUENCE [LARGE SCALE GENOMIC DNA]</scope>
    <source>
        <strain evidence="2">cv. Punajuju</strain>
        <tissue evidence="1">Leaves</tissue>
    </source>
</reference>
<protein>
    <submittedName>
        <fullName evidence="1">Uncharacterized protein</fullName>
    </submittedName>
</protein>
<proteinExistence type="predicted"/>
<evidence type="ECO:0000313" key="1">
    <source>
        <dbReference type="EMBL" id="KAI3792856.1"/>
    </source>
</evidence>
<reference evidence="2" key="1">
    <citation type="journal article" date="2022" name="Mol. Ecol. Resour.">
        <title>The genomes of chicory, endive, great burdock and yacon provide insights into Asteraceae palaeo-polyploidization history and plant inulin production.</title>
        <authorList>
            <person name="Fan W."/>
            <person name="Wang S."/>
            <person name="Wang H."/>
            <person name="Wang A."/>
            <person name="Jiang F."/>
            <person name="Liu H."/>
            <person name="Zhao H."/>
            <person name="Xu D."/>
            <person name="Zhang Y."/>
        </authorList>
    </citation>
    <scope>NUCLEOTIDE SEQUENCE [LARGE SCALE GENOMIC DNA]</scope>
    <source>
        <strain evidence="2">cv. Punajuju</strain>
    </source>
</reference>